<evidence type="ECO:0000259" key="8">
    <source>
        <dbReference type="Pfam" id="PF26577"/>
    </source>
</evidence>
<dbReference type="Gene3D" id="3.40.1350.10">
    <property type="match status" value="1"/>
</dbReference>
<dbReference type="InterPro" id="IPR016690">
    <property type="entry name" value="TSEN34"/>
</dbReference>
<dbReference type="Pfam" id="PF26577">
    <property type="entry name" value="TSEN34_N"/>
    <property type="match status" value="1"/>
</dbReference>
<gene>
    <name evidence="9" type="ORF">KUCA_T00002709001</name>
</gene>
<sequence length="221" mass="24744">MIPISIVNGKYFIFDIDSVKRVRNDHLIIGTLSGTLSILPQQNILLGLPLQLTSEEALWLTEMGLGYLIFNLKSSGLNLEPKVAGDETRLNTVESSDSDRKLEIYQSESVQSELSADLRKIKDSVGYQTFKFFKSFQNGSRYAVLPGMRFGGKYLVYNGDPLRYHAQFIVQPLDYKKDDIGMINIVNNGRLSTGVKKLWVVAGEKEDGSTECFSVEWAGFG</sequence>
<keyword evidence="10" id="KW-1185">Reference proteome</keyword>
<dbReference type="HOGENOM" id="CLU_049366_1_0_1"/>
<keyword evidence="4" id="KW-0456">Lyase</keyword>
<evidence type="ECO:0000256" key="4">
    <source>
        <dbReference type="ARBA" id="ARBA00023239"/>
    </source>
</evidence>
<dbReference type="OrthoDB" id="48041at2759"/>
<dbReference type="STRING" id="1382522.W6MW07"/>
<dbReference type="GO" id="GO:0000379">
    <property type="term" value="P:tRNA-type intron splice site recognition and cleavage"/>
    <property type="evidence" value="ECO:0007669"/>
    <property type="project" value="EnsemblFungi"/>
</dbReference>
<evidence type="ECO:0000313" key="9">
    <source>
        <dbReference type="EMBL" id="CDK26735.1"/>
    </source>
</evidence>
<comment type="similarity">
    <text evidence="1">Belongs to the tRNA-intron endonuclease family.</text>
</comment>
<dbReference type="CDD" id="cd22363">
    <property type="entry name" value="tRNA-intron_lyase_C"/>
    <property type="match status" value="1"/>
</dbReference>
<evidence type="ECO:0000256" key="5">
    <source>
        <dbReference type="ARBA" id="ARBA00034031"/>
    </source>
</evidence>
<dbReference type="EC" id="4.6.1.16" evidence="2"/>
<feature type="domain" description="TSEN34 N-terminal" evidence="8">
    <location>
        <begin position="2"/>
        <end position="69"/>
    </location>
</feature>
<feature type="domain" description="tRNA intron endonuclease catalytic" evidence="7">
    <location>
        <begin position="131"/>
        <end position="209"/>
    </location>
</feature>
<dbReference type="EMBL" id="HG793127">
    <property type="protein sequence ID" value="CDK26735.1"/>
    <property type="molecule type" value="Genomic_DNA"/>
</dbReference>
<evidence type="ECO:0000256" key="1">
    <source>
        <dbReference type="ARBA" id="ARBA00008078"/>
    </source>
</evidence>
<dbReference type="InterPro" id="IPR036167">
    <property type="entry name" value="tRNA_intron_Endo_cat-like_sf"/>
</dbReference>
<dbReference type="Proteomes" id="UP000019384">
    <property type="component" value="Unassembled WGS sequence"/>
</dbReference>
<dbReference type="InterPro" id="IPR011856">
    <property type="entry name" value="tRNA_endonuc-like_dom_sf"/>
</dbReference>
<dbReference type="GO" id="GO:0000213">
    <property type="term" value="F:tRNA-intron lyase activity"/>
    <property type="evidence" value="ECO:0007669"/>
    <property type="project" value="UniProtKB-EC"/>
</dbReference>
<dbReference type="SUPFAM" id="SSF53032">
    <property type="entry name" value="tRNA-intron endonuclease catalytic domain-like"/>
    <property type="match status" value="1"/>
</dbReference>
<proteinExistence type="inferred from homology"/>
<evidence type="ECO:0000313" key="10">
    <source>
        <dbReference type="Proteomes" id="UP000019384"/>
    </source>
</evidence>
<evidence type="ECO:0000259" key="7">
    <source>
        <dbReference type="Pfam" id="PF01974"/>
    </source>
</evidence>
<reference evidence="9" key="2">
    <citation type="submission" date="2014-02" db="EMBL/GenBank/DDBJ databases">
        <title>Complete DNA sequence of /Kuraishia capsulata/ illustrates novel genomic features among budding yeasts (/Saccharomycotina/).</title>
        <authorList>
            <person name="Morales L."/>
            <person name="Noel B."/>
            <person name="Porcel B."/>
            <person name="Marcet-Houben M."/>
            <person name="Hullo M-F."/>
            <person name="Sacerdot C."/>
            <person name="Tekaia F."/>
            <person name="Leh-Louis V."/>
            <person name="Despons L."/>
            <person name="Khanna V."/>
            <person name="Aury J-M."/>
            <person name="Barbe V."/>
            <person name="Couloux A."/>
            <person name="Labadie K."/>
            <person name="Pelletier E."/>
            <person name="Souciet J-L."/>
            <person name="Boekhout T."/>
            <person name="Gabaldon T."/>
            <person name="Wincker P."/>
            <person name="Dujon B."/>
        </authorList>
    </citation>
    <scope>NUCLEOTIDE SEQUENCE</scope>
    <source>
        <strain evidence="9">CBS 1993</strain>
    </source>
</reference>
<feature type="active site" evidence="6">
    <location>
        <position position="165"/>
    </location>
</feature>
<keyword evidence="3" id="KW-0819">tRNA processing</keyword>
<feature type="active site" evidence="6">
    <location>
        <position position="157"/>
    </location>
</feature>
<organism evidence="9 10">
    <name type="scientific">Kuraishia capsulata CBS 1993</name>
    <dbReference type="NCBI Taxonomy" id="1382522"/>
    <lineage>
        <taxon>Eukaryota</taxon>
        <taxon>Fungi</taxon>
        <taxon>Dikarya</taxon>
        <taxon>Ascomycota</taxon>
        <taxon>Saccharomycotina</taxon>
        <taxon>Pichiomycetes</taxon>
        <taxon>Pichiales</taxon>
        <taxon>Pichiaceae</taxon>
        <taxon>Kuraishia</taxon>
    </lineage>
</organism>
<comment type="catalytic activity">
    <reaction evidence="5">
        <text>pretRNA = a 3'-half-tRNA molecule with a 5'-OH end + a 5'-half-tRNA molecule with a 2',3'-cyclic phosphate end + an intron with a 2',3'-cyclic phosphate and a 5'-hydroxyl terminus.</text>
        <dbReference type="EC" id="4.6.1.16"/>
    </reaction>
</comment>
<dbReference type="PANTHER" id="PTHR13070:SF0">
    <property type="entry name" value="TRNA-SPLICING ENDONUCLEASE SUBUNIT SEN34"/>
    <property type="match status" value="1"/>
</dbReference>
<name>W6MW07_9ASCO</name>
<dbReference type="PIRSF" id="PIRSF017250">
    <property type="entry name" value="tRNA_splic_SEN34"/>
    <property type="match status" value="1"/>
</dbReference>
<dbReference type="GeneID" id="34520123"/>
<dbReference type="GO" id="GO:0003676">
    <property type="term" value="F:nucleic acid binding"/>
    <property type="evidence" value="ECO:0007669"/>
    <property type="project" value="InterPro"/>
</dbReference>
<dbReference type="AlphaFoldDB" id="W6MW07"/>
<protein>
    <recommendedName>
        <fullName evidence="2">tRNA-intron lyase</fullName>
        <ecNumber evidence="2">4.6.1.16</ecNumber>
    </recommendedName>
</protein>
<dbReference type="PANTHER" id="PTHR13070">
    <property type="entry name" value="TRNA-SPLICING ENDONUCLEASE SUBUNIT SEN34-RELATED"/>
    <property type="match status" value="1"/>
</dbReference>
<evidence type="ECO:0000256" key="3">
    <source>
        <dbReference type="ARBA" id="ARBA00022694"/>
    </source>
</evidence>
<dbReference type="InterPro" id="IPR059049">
    <property type="entry name" value="TSEN34_N"/>
</dbReference>
<dbReference type="InterPro" id="IPR006677">
    <property type="entry name" value="tRNA_intron_Endonuc_cat-like"/>
</dbReference>
<dbReference type="RefSeq" id="XP_022458735.1">
    <property type="nucleotide sequence ID" value="XM_022602984.1"/>
</dbReference>
<accession>W6MW07</accession>
<evidence type="ECO:0000256" key="2">
    <source>
        <dbReference type="ARBA" id="ARBA00012573"/>
    </source>
</evidence>
<dbReference type="Pfam" id="PF01974">
    <property type="entry name" value="tRNA_int_endo"/>
    <property type="match status" value="1"/>
</dbReference>
<feature type="active site" evidence="6">
    <location>
        <position position="197"/>
    </location>
</feature>
<evidence type="ECO:0000256" key="6">
    <source>
        <dbReference type="PIRSR" id="PIRSR017250-50"/>
    </source>
</evidence>
<reference evidence="9" key="1">
    <citation type="submission" date="2013-12" db="EMBL/GenBank/DDBJ databases">
        <authorList>
            <person name="Genoscope - CEA"/>
        </authorList>
    </citation>
    <scope>NUCLEOTIDE SEQUENCE</scope>
    <source>
        <strain evidence="9">CBS 1993</strain>
    </source>
</reference>
<dbReference type="GO" id="GO:0000214">
    <property type="term" value="C:tRNA-intron endonuclease complex"/>
    <property type="evidence" value="ECO:0007669"/>
    <property type="project" value="EnsemblFungi"/>
</dbReference>